<evidence type="ECO:0000256" key="2">
    <source>
        <dbReference type="ARBA" id="ARBA00006816"/>
    </source>
</evidence>
<keyword evidence="3 4" id="KW-0732">Signal</keyword>
<evidence type="ECO:0000256" key="1">
    <source>
        <dbReference type="ARBA" id="ARBA00004010"/>
    </source>
</evidence>
<evidence type="ECO:0000256" key="3">
    <source>
        <dbReference type="ARBA" id="ARBA00022729"/>
    </source>
</evidence>
<dbReference type="GO" id="GO:0005576">
    <property type="term" value="C:extracellular region"/>
    <property type="evidence" value="ECO:0007669"/>
    <property type="project" value="TreeGrafter"/>
</dbReference>
<dbReference type="PANTHER" id="PTHR28154:SF1">
    <property type="entry name" value="CELL WALL SYNTHESIS PROTEIN KNH1-RELATED"/>
    <property type="match status" value="1"/>
</dbReference>
<proteinExistence type="inferred from homology"/>
<sequence length="272" mass="29828">MLSPLSLVTLFLALIINPVLSQIVLTRPLSGATFEAVDGQIAIPISWQDDGQTPTDDNIKSYTFVLCTGANDAIYGLQKIKTIPASDLKINAYTPIFDADLGADGLYYVQVYTLLESGGDMVRYTNRVLLSGMTGTMEATGSGASPYGETNDEAAQDTSASFSIPYTEQTGKTRYAPMQMQPNSQITVSSWSRRFPTSSVTYYSTFLKEPNVLSTITPGWSYTMSSLVNFATPAPFPSEVSWYPASKRLVSATIDKNLADSKRKLKKRRWID</sequence>
<name>A0AAV5RC55_PICKL</name>
<feature type="domain" description="Yeast cell wall synthesis Kre9/Knh1 C-terminal" evidence="5">
    <location>
        <begin position="159"/>
        <end position="257"/>
    </location>
</feature>
<comment type="similarity">
    <text evidence="2">Belongs to the KRE9/KNH1 family.</text>
</comment>
<protein>
    <submittedName>
        <fullName evidence="7">Kre9 protein</fullName>
    </submittedName>
</protein>
<comment type="function">
    <text evidence="1">Involved in cell wall beta(1-&gt;6) glucan synthesis.</text>
</comment>
<dbReference type="Proteomes" id="UP001378960">
    <property type="component" value="Unassembled WGS sequence"/>
</dbReference>
<keyword evidence="8" id="KW-1185">Reference proteome</keyword>
<accession>A0AAV5RC55</accession>
<dbReference type="GO" id="GO:0006078">
    <property type="term" value="P:(1-&gt;6)-beta-D-glucan biosynthetic process"/>
    <property type="evidence" value="ECO:0007669"/>
    <property type="project" value="InterPro"/>
</dbReference>
<dbReference type="PANTHER" id="PTHR28154">
    <property type="entry name" value="CELL WALL SYNTHESIS PROTEIN KNH1-RELATED"/>
    <property type="match status" value="1"/>
</dbReference>
<dbReference type="InterPro" id="IPR045328">
    <property type="entry name" value="Kre9/Knh1"/>
</dbReference>
<evidence type="ECO:0000256" key="4">
    <source>
        <dbReference type="SAM" id="SignalP"/>
    </source>
</evidence>
<gene>
    <name evidence="7" type="ORF">DAPK24_053800</name>
</gene>
<dbReference type="Pfam" id="PF10342">
    <property type="entry name" value="Kre9_KNH"/>
    <property type="match status" value="1"/>
</dbReference>
<dbReference type="InterPro" id="IPR018466">
    <property type="entry name" value="Kre9/Knh1-like_N"/>
</dbReference>
<dbReference type="GO" id="GO:0031505">
    <property type="term" value="P:fungal-type cell wall organization"/>
    <property type="evidence" value="ECO:0007669"/>
    <property type="project" value="TreeGrafter"/>
</dbReference>
<reference evidence="7 8" key="1">
    <citation type="journal article" date="2023" name="Elife">
        <title>Identification of key yeast species and microbe-microbe interactions impacting larval growth of Drosophila in the wild.</title>
        <authorList>
            <person name="Mure A."/>
            <person name="Sugiura Y."/>
            <person name="Maeda R."/>
            <person name="Honda K."/>
            <person name="Sakurai N."/>
            <person name="Takahashi Y."/>
            <person name="Watada M."/>
            <person name="Katoh T."/>
            <person name="Gotoh A."/>
            <person name="Gotoh Y."/>
            <person name="Taniguchi I."/>
            <person name="Nakamura K."/>
            <person name="Hayashi T."/>
            <person name="Katayama T."/>
            <person name="Uemura T."/>
            <person name="Hattori Y."/>
        </authorList>
    </citation>
    <scope>NUCLEOTIDE SEQUENCE [LARGE SCALE GENOMIC DNA]</scope>
    <source>
        <strain evidence="7 8">PK-24</strain>
    </source>
</reference>
<organism evidence="7 8">
    <name type="scientific">Pichia kluyveri</name>
    <name type="common">Yeast</name>
    <dbReference type="NCBI Taxonomy" id="36015"/>
    <lineage>
        <taxon>Eukaryota</taxon>
        <taxon>Fungi</taxon>
        <taxon>Dikarya</taxon>
        <taxon>Ascomycota</taxon>
        <taxon>Saccharomycotina</taxon>
        <taxon>Pichiomycetes</taxon>
        <taxon>Pichiales</taxon>
        <taxon>Pichiaceae</taxon>
        <taxon>Pichia</taxon>
    </lineage>
</organism>
<feature type="chain" id="PRO_5043551580" evidence="4">
    <location>
        <begin position="22"/>
        <end position="272"/>
    </location>
</feature>
<dbReference type="InterPro" id="IPR008659">
    <property type="entry name" value="Kre9/Knh1_C"/>
</dbReference>
<dbReference type="AlphaFoldDB" id="A0AAV5RC55"/>
<feature type="signal peptide" evidence="4">
    <location>
        <begin position="1"/>
        <end position="21"/>
    </location>
</feature>
<evidence type="ECO:0000259" key="6">
    <source>
        <dbReference type="Pfam" id="PF10342"/>
    </source>
</evidence>
<dbReference type="EMBL" id="BTGB01000009">
    <property type="protein sequence ID" value="GMM48782.1"/>
    <property type="molecule type" value="Genomic_DNA"/>
</dbReference>
<evidence type="ECO:0000313" key="7">
    <source>
        <dbReference type="EMBL" id="GMM48782.1"/>
    </source>
</evidence>
<dbReference type="Pfam" id="PF05390">
    <property type="entry name" value="Kre9_KNH1_C"/>
    <property type="match status" value="1"/>
</dbReference>
<comment type="caution">
    <text evidence="7">The sequence shown here is derived from an EMBL/GenBank/DDBJ whole genome shotgun (WGS) entry which is preliminary data.</text>
</comment>
<evidence type="ECO:0000259" key="5">
    <source>
        <dbReference type="Pfam" id="PF05390"/>
    </source>
</evidence>
<dbReference type="GO" id="GO:0042546">
    <property type="term" value="P:cell wall biogenesis"/>
    <property type="evidence" value="ECO:0007669"/>
    <property type="project" value="InterPro"/>
</dbReference>
<feature type="domain" description="Yeast cell wall synthesis Kre9/Knh1-like N-terminal" evidence="6">
    <location>
        <begin position="28"/>
        <end position="127"/>
    </location>
</feature>
<evidence type="ECO:0000313" key="8">
    <source>
        <dbReference type="Proteomes" id="UP001378960"/>
    </source>
</evidence>